<feature type="domain" description="Pterin-binding" evidence="22">
    <location>
        <begin position="323"/>
        <end position="588"/>
    </location>
</feature>
<dbReference type="SUPFAM" id="SSF82282">
    <property type="entry name" value="Homocysteine S-methyltransferase"/>
    <property type="match status" value="1"/>
</dbReference>
<comment type="function">
    <text evidence="17">Catalyzes the transfer of a methyl group from methyl-cobalamin to homocysteine, yielding enzyme-bound cob(I)alamin and methionine. Subsequently, remethylates the cofactor using methyltetrahydrofolate.</text>
</comment>
<comment type="caution">
    <text evidence="25">The sequence shown here is derived from an EMBL/GenBank/DDBJ whole genome shotgun (WGS) entry which is preliminary data.</text>
</comment>
<dbReference type="PROSITE" id="PS51337">
    <property type="entry name" value="B12_BINDING_NTER"/>
    <property type="match status" value="1"/>
</dbReference>
<keyword evidence="10" id="KW-0846">Cobalamin</keyword>
<accession>A0A2N1PSI4</accession>
<dbReference type="InterPro" id="IPR011005">
    <property type="entry name" value="Dihydropteroate_synth-like_sf"/>
</dbReference>
<dbReference type="SMART" id="SM01018">
    <property type="entry name" value="B12-binding_2"/>
    <property type="match status" value="1"/>
</dbReference>
<dbReference type="GO" id="GO:0031419">
    <property type="term" value="F:cobalamin binding"/>
    <property type="evidence" value="ECO:0007669"/>
    <property type="project" value="UniProtKB-KW"/>
</dbReference>
<evidence type="ECO:0000259" key="23">
    <source>
        <dbReference type="PROSITE" id="PS51332"/>
    </source>
</evidence>
<protein>
    <recommendedName>
        <fullName evidence="7">Methionine synthase</fullName>
        <ecNumber evidence="6">2.1.1.13</ecNumber>
    </recommendedName>
    <alternativeName>
        <fullName evidence="18">5-methyltetrahydrofolate--homocysteine methyltransferase</fullName>
    </alternativeName>
</protein>
<keyword evidence="15" id="KW-0486">Methionine biosynthesis</keyword>
<organism evidence="25 26">
    <name type="scientific">Candidatus Wallbacteria bacterium HGW-Wallbacteria-1</name>
    <dbReference type="NCBI Taxonomy" id="2013854"/>
    <lineage>
        <taxon>Bacteria</taxon>
        <taxon>Candidatus Walliibacteriota</taxon>
    </lineage>
</organism>
<evidence type="ECO:0000256" key="14">
    <source>
        <dbReference type="ARBA" id="ARBA00022833"/>
    </source>
</evidence>
<feature type="binding site" evidence="19">
    <location>
        <position position="211"/>
    </location>
    <ligand>
        <name>Zn(2+)</name>
        <dbReference type="ChEBI" id="CHEBI:29105"/>
    </ligand>
</feature>
<dbReference type="SUPFAM" id="SSF47644">
    <property type="entry name" value="Methionine synthase domain"/>
    <property type="match status" value="1"/>
</dbReference>
<keyword evidence="8 19" id="KW-0489">Methyltransferase</keyword>
<dbReference type="GO" id="GO:0008705">
    <property type="term" value="F:methionine synthase activity"/>
    <property type="evidence" value="ECO:0007669"/>
    <property type="project" value="UniProtKB-EC"/>
</dbReference>
<dbReference type="InterPro" id="IPR006158">
    <property type="entry name" value="Cobalamin-bd"/>
</dbReference>
<evidence type="ECO:0000256" key="18">
    <source>
        <dbReference type="ARBA" id="ARBA00031040"/>
    </source>
</evidence>
<keyword evidence="16" id="KW-0170">Cobalt</keyword>
<dbReference type="Pfam" id="PF02574">
    <property type="entry name" value="S-methyl_trans"/>
    <property type="match status" value="1"/>
</dbReference>
<dbReference type="Gene3D" id="1.10.1240.10">
    <property type="entry name" value="Methionine synthase domain"/>
    <property type="match status" value="1"/>
</dbReference>
<dbReference type="InterPro" id="IPR003726">
    <property type="entry name" value="HCY_dom"/>
</dbReference>
<comment type="cofactor">
    <cofactor evidence="3">
        <name>methylcob(III)alamin</name>
        <dbReference type="ChEBI" id="CHEBI:28115"/>
    </cofactor>
</comment>
<dbReference type="PROSITE" id="PS50970">
    <property type="entry name" value="HCY"/>
    <property type="match status" value="1"/>
</dbReference>
<evidence type="ECO:0000256" key="10">
    <source>
        <dbReference type="ARBA" id="ARBA00022628"/>
    </source>
</evidence>
<evidence type="ECO:0000256" key="5">
    <source>
        <dbReference type="ARBA" id="ARBA00010398"/>
    </source>
</evidence>
<evidence type="ECO:0000313" key="25">
    <source>
        <dbReference type="EMBL" id="PKK91295.1"/>
    </source>
</evidence>
<evidence type="ECO:0000256" key="7">
    <source>
        <dbReference type="ARBA" id="ARBA00013998"/>
    </source>
</evidence>
<evidence type="ECO:0000259" key="21">
    <source>
        <dbReference type="PROSITE" id="PS50970"/>
    </source>
</evidence>
<comment type="catalytic activity">
    <reaction evidence="1">
        <text>(6S)-5-methyl-5,6,7,8-tetrahydrofolate + L-homocysteine = (6S)-5,6,7,8-tetrahydrofolate + L-methionine</text>
        <dbReference type="Rhea" id="RHEA:11172"/>
        <dbReference type="ChEBI" id="CHEBI:18608"/>
        <dbReference type="ChEBI" id="CHEBI:57453"/>
        <dbReference type="ChEBI" id="CHEBI:57844"/>
        <dbReference type="ChEBI" id="CHEBI:58199"/>
        <dbReference type="EC" id="2.1.1.13"/>
    </reaction>
</comment>
<evidence type="ECO:0000256" key="3">
    <source>
        <dbReference type="ARBA" id="ARBA00001956"/>
    </source>
</evidence>
<feature type="binding site" evidence="19">
    <location>
        <position position="276"/>
    </location>
    <ligand>
        <name>Zn(2+)</name>
        <dbReference type="ChEBI" id="CHEBI:29105"/>
    </ligand>
</feature>
<feature type="region of interest" description="Disordered" evidence="20">
    <location>
        <begin position="585"/>
        <end position="606"/>
    </location>
</feature>
<reference evidence="25 26" key="1">
    <citation type="journal article" date="2017" name="ISME J.">
        <title>Potential for microbial H2 and metal transformations associated with novel bacteria and archaea in deep terrestrial subsurface sediments.</title>
        <authorList>
            <person name="Hernsdorf A.W."/>
            <person name="Amano Y."/>
            <person name="Miyakawa K."/>
            <person name="Ise K."/>
            <person name="Suzuki Y."/>
            <person name="Anantharaman K."/>
            <person name="Probst A."/>
            <person name="Burstein D."/>
            <person name="Thomas B.C."/>
            <person name="Banfield J.F."/>
        </authorList>
    </citation>
    <scope>NUCLEOTIDE SEQUENCE [LARGE SCALE GENOMIC DNA]</scope>
    <source>
        <strain evidence="25">HGW-Wallbacteria-1</strain>
    </source>
</reference>
<dbReference type="EC" id="2.1.1.13" evidence="6"/>
<evidence type="ECO:0000256" key="16">
    <source>
        <dbReference type="ARBA" id="ARBA00023285"/>
    </source>
</evidence>
<evidence type="ECO:0000256" key="9">
    <source>
        <dbReference type="ARBA" id="ARBA00022605"/>
    </source>
</evidence>
<keyword evidence="11 19" id="KW-0808">Transferase</keyword>
<keyword evidence="13 19" id="KW-0479">Metal-binding</keyword>
<comment type="similarity">
    <text evidence="5">Belongs to the vitamin-B12 dependent methionine synthase family.</text>
</comment>
<dbReference type="PROSITE" id="PS51332">
    <property type="entry name" value="B12_BINDING"/>
    <property type="match status" value="1"/>
</dbReference>
<feature type="domain" description="B12-binding N-terminal" evidence="24">
    <location>
        <begin position="601"/>
        <end position="693"/>
    </location>
</feature>
<dbReference type="PANTHER" id="PTHR45833">
    <property type="entry name" value="METHIONINE SYNTHASE"/>
    <property type="match status" value="1"/>
</dbReference>
<keyword evidence="12" id="KW-0949">S-adenosyl-L-methionine</keyword>
<evidence type="ECO:0000256" key="6">
    <source>
        <dbReference type="ARBA" id="ARBA00012032"/>
    </source>
</evidence>
<dbReference type="InterPro" id="IPR000489">
    <property type="entry name" value="Pterin-binding_dom"/>
</dbReference>
<gene>
    <name evidence="25" type="ORF">CVV64_05880</name>
</gene>
<evidence type="ECO:0000256" key="11">
    <source>
        <dbReference type="ARBA" id="ARBA00022679"/>
    </source>
</evidence>
<dbReference type="EMBL" id="PGXC01000003">
    <property type="protein sequence ID" value="PKK91295.1"/>
    <property type="molecule type" value="Genomic_DNA"/>
</dbReference>
<evidence type="ECO:0000256" key="13">
    <source>
        <dbReference type="ARBA" id="ARBA00022723"/>
    </source>
</evidence>
<dbReference type="Gene3D" id="3.20.20.20">
    <property type="entry name" value="Dihydropteroate synthase-like"/>
    <property type="match status" value="1"/>
</dbReference>
<comment type="cofactor">
    <cofactor evidence="2 19">
        <name>Zn(2+)</name>
        <dbReference type="ChEBI" id="CHEBI:29105"/>
    </cofactor>
</comment>
<dbReference type="UniPathway" id="UPA00051">
    <property type="reaction ID" value="UER00081"/>
</dbReference>
<dbReference type="InterPro" id="IPR036589">
    <property type="entry name" value="HCY_dom_sf"/>
</dbReference>
<sequence length="823" mass="87486">MKIPWKNLNDKNSFPDLLIFDGGMGTMLQKAGLRTDIPPEIANVEMADEVTAIHSAYVKAGSMVITTNTFGGSPLKLQAHDMAAMTENLNEQGARLARIAAGDQALVAGSMGPSGFLMAPFGPLSFNDARDSFKRQAAALQSGGVDLFIIETFSDIAEVRAAVCGIREVSGLPIFVSMTYTPKGHTLTGSSPETVAITLDALPVQAIGMNCGFGPTELMPIFRKFSENTTKPLMLQANAGIPKLRDGKTIFDIKPEEFAAGMAKYRSLGMRIAGGCCGTTPDHIRALAETLKGTTCSHIPRDPSTGAIAGTKRVTIFGSSRPFTIIGERINPTGKKKLTNELKEGKMTTLKTLAATQTEAGAMALDLNVGVAGADEAGLMAKACGALSGVSDLPVVIDTRNFQAAEGAIQILRGKPLINSFTGDPEEIERAIYLIKKYGVCAMFLTLDETGIPMTVDGRMAIAARIIDAIDKAGIPRTEIVFDPLAMAVASDYHAPAITLETLERLKNEYGVATTLGVSNISFGLPERKLVNSAFLTMAISKGLSMGIINPADTLMMASILSSNLLTGRDPGARNYVEKVPDLAGKLSSSSSRGNTDSTAVKSLDYPDRDTKPLMRAILTGDREFAVDTVKSMNPQDLIDAVDNDLIPAIQKVGDLYGEGKLFLPQLIGSAEALKGAMALISPHLQKTGNTQARGRILIATVKGDIHDIGKNIVALVLENHGYQVFDLGKDVPVETIVDKTLELNPDFVGLSALMTTTMVAMQETAEALRKVRPDLRIVIGGACVDRDFANSIDAIYGGNDAMEAVSIINGEMETLKENRAGL</sequence>
<evidence type="ECO:0000259" key="24">
    <source>
        <dbReference type="PROSITE" id="PS51337"/>
    </source>
</evidence>
<dbReference type="GO" id="GO:0032259">
    <property type="term" value="P:methylation"/>
    <property type="evidence" value="ECO:0007669"/>
    <property type="project" value="UniProtKB-KW"/>
</dbReference>
<dbReference type="InterPro" id="IPR036724">
    <property type="entry name" value="Cobalamin-bd_sf"/>
</dbReference>
<dbReference type="InterPro" id="IPR003759">
    <property type="entry name" value="Cbl-bd_cap"/>
</dbReference>
<dbReference type="PROSITE" id="PS50972">
    <property type="entry name" value="PTERIN_BINDING"/>
    <property type="match status" value="1"/>
</dbReference>
<dbReference type="Proteomes" id="UP000233256">
    <property type="component" value="Unassembled WGS sequence"/>
</dbReference>
<dbReference type="AlphaFoldDB" id="A0A2N1PSI4"/>
<dbReference type="SUPFAM" id="SSF52242">
    <property type="entry name" value="Cobalamin (vitamin B12)-binding domain"/>
    <property type="match status" value="1"/>
</dbReference>
<dbReference type="InterPro" id="IPR050554">
    <property type="entry name" value="Met_Synthase/Corrinoid"/>
</dbReference>
<evidence type="ECO:0000256" key="12">
    <source>
        <dbReference type="ARBA" id="ARBA00022691"/>
    </source>
</evidence>
<evidence type="ECO:0000256" key="1">
    <source>
        <dbReference type="ARBA" id="ARBA00001700"/>
    </source>
</evidence>
<feature type="domain" description="Hcy-binding" evidence="21">
    <location>
        <begin position="6"/>
        <end position="291"/>
    </location>
</feature>
<evidence type="ECO:0000256" key="4">
    <source>
        <dbReference type="ARBA" id="ARBA00005178"/>
    </source>
</evidence>
<evidence type="ECO:0000256" key="17">
    <source>
        <dbReference type="ARBA" id="ARBA00025552"/>
    </source>
</evidence>
<evidence type="ECO:0000256" key="2">
    <source>
        <dbReference type="ARBA" id="ARBA00001947"/>
    </source>
</evidence>
<dbReference type="GO" id="GO:0005829">
    <property type="term" value="C:cytosol"/>
    <property type="evidence" value="ECO:0007669"/>
    <property type="project" value="TreeGrafter"/>
</dbReference>
<evidence type="ECO:0000256" key="15">
    <source>
        <dbReference type="ARBA" id="ARBA00023167"/>
    </source>
</evidence>
<evidence type="ECO:0000313" key="26">
    <source>
        <dbReference type="Proteomes" id="UP000233256"/>
    </source>
</evidence>
<dbReference type="GO" id="GO:0046653">
    <property type="term" value="P:tetrahydrofolate metabolic process"/>
    <property type="evidence" value="ECO:0007669"/>
    <property type="project" value="TreeGrafter"/>
</dbReference>
<dbReference type="InterPro" id="IPR036594">
    <property type="entry name" value="Meth_synthase_dom"/>
</dbReference>
<feature type="binding site" evidence="19">
    <location>
        <position position="277"/>
    </location>
    <ligand>
        <name>Zn(2+)</name>
        <dbReference type="ChEBI" id="CHEBI:29105"/>
    </ligand>
</feature>
<keyword evidence="9" id="KW-0028">Amino-acid biosynthesis</keyword>
<dbReference type="SUPFAM" id="SSF51717">
    <property type="entry name" value="Dihydropteroate synthetase-like"/>
    <property type="match status" value="1"/>
</dbReference>
<dbReference type="PANTHER" id="PTHR45833:SF1">
    <property type="entry name" value="METHIONINE SYNTHASE"/>
    <property type="match status" value="1"/>
</dbReference>
<dbReference type="GO" id="GO:0050667">
    <property type="term" value="P:homocysteine metabolic process"/>
    <property type="evidence" value="ECO:0007669"/>
    <property type="project" value="TreeGrafter"/>
</dbReference>
<evidence type="ECO:0000256" key="19">
    <source>
        <dbReference type="PROSITE-ProRule" id="PRU00333"/>
    </source>
</evidence>
<dbReference type="GO" id="GO:0046872">
    <property type="term" value="F:metal ion binding"/>
    <property type="evidence" value="ECO:0007669"/>
    <property type="project" value="UniProtKB-KW"/>
</dbReference>
<proteinExistence type="inferred from homology"/>
<keyword evidence="14 19" id="KW-0862">Zinc</keyword>
<name>A0A2N1PSI4_9BACT</name>
<evidence type="ECO:0000256" key="8">
    <source>
        <dbReference type="ARBA" id="ARBA00022603"/>
    </source>
</evidence>
<evidence type="ECO:0000259" key="22">
    <source>
        <dbReference type="PROSITE" id="PS50972"/>
    </source>
</evidence>
<evidence type="ECO:0000256" key="20">
    <source>
        <dbReference type="SAM" id="MobiDB-lite"/>
    </source>
</evidence>
<feature type="domain" description="B12-binding" evidence="23">
    <location>
        <begin position="694"/>
        <end position="823"/>
    </location>
</feature>
<dbReference type="Pfam" id="PF02607">
    <property type="entry name" value="B12-binding_2"/>
    <property type="match status" value="1"/>
</dbReference>
<dbReference type="Gene3D" id="3.40.50.280">
    <property type="entry name" value="Cobalamin-binding domain"/>
    <property type="match status" value="1"/>
</dbReference>
<comment type="pathway">
    <text evidence="4">Amino-acid biosynthesis; L-methionine biosynthesis via de novo pathway; L-methionine from L-homocysteine (MetH route): step 1/1.</text>
</comment>
<dbReference type="Pfam" id="PF00809">
    <property type="entry name" value="Pterin_bind"/>
    <property type="match status" value="1"/>
</dbReference>
<dbReference type="Pfam" id="PF02310">
    <property type="entry name" value="B12-binding"/>
    <property type="match status" value="1"/>
</dbReference>
<dbReference type="Gene3D" id="3.20.20.330">
    <property type="entry name" value="Homocysteine-binding-like domain"/>
    <property type="match status" value="1"/>
</dbReference>